<evidence type="ECO:0000256" key="3">
    <source>
        <dbReference type="SAM" id="MobiDB-lite"/>
    </source>
</evidence>
<name>A0A401YXX9_9ACTN</name>
<dbReference type="AlphaFoldDB" id="A0A401YXX9"/>
<dbReference type="InterPro" id="IPR028081">
    <property type="entry name" value="Leu-bd"/>
</dbReference>
<dbReference type="EMBL" id="BIFH01000033">
    <property type="protein sequence ID" value="GCD99467.1"/>
    <property type="molecule type" value="Genomic_DNA"/>
</dbReference>
<keyword evidence="2" id="KW-0732">Signal</keyword>
<dbReference type="InterPro" id="IPR028082">
    <property type="entry name" value="Peripla_BP_I"/>
</dbReference>
<proteinExistence type="inferred from homology"/>
<dbReference type="Proteomes" id="UP000286931">
    <property type="component" value="Unassembled WGS sequence"/>
</dbReference>
<sequence length="419" mass="44114">MRAPNFFYKGLGFAVLKRRVIKIALPIAAAALVLSACGSDDDGDKKKDGGSTAPGNSGGGNKPTWTIGFQAGLSGENAQLGINEENGARLAVEQANAKGDLPFTLKFKTSDDEASETKSVSAAQKLIDDSNVVAVIGPAFSGPTKAASPNYAKAKLATVSPSATNPSLTNPENNFTAFLRGAPNDNAQGGGMAKYLSKKLQVKKVFVVDDKTEYGVGLSKVAKDELTKAGVQVVSDSVPKATPDYGPISTKIKNSGADAMIYAGYYQDGAPFAKKLKEAGFNGPKFSGDGTNDAQFVSLAGDAANDWFLTCPCADANVEAATKQFTDDYKKRFNTNPSTYSAESFDIANLVIDQMKSFGAEKITREGMLTKLKGASYKGLTKTFKFKQNGEFDGATTFIYQVKGGKIGYMGDIDQLVGG</sequence>
<evidence type="ECO:0000313" key="6">
    <source>
        <dbReference type="Proteomes" id="UP000286931"/>
    </source>
</evidence>
<comment type="similarity">
    <text evidence="1">Belongs to the leucine-binding protein family.</text>
</comment>
<evidence type="ECO:0000313" key="5">
    <source>
        <dbReference type="EMBL" id="GCD99467.1"/>
    </source>
</evidence>
<organism evidence="5 6">
    <name type="scientific">Embleya hyalina</name>
    <dbReference type="NCBI Taxonomy" id="516124"/>
    <lineage>
        <taxon>Bacteria</taxon>
        <taxon>Bacillati</taxon>
        <taxon>Actinomycetota</taxon>
        <taxon>Actinomycetes</taxon>
        <taxon>Kitasatosporales</taxon>
        <taxon>Streptomycetaceae</taxon>
        <taxon>Embleya</taxon>
    </lineage>
</organism>
<comment type="caution">
    <text evidence="5">The sequence shown here is derived from an EMBL/GenBank/DDBJ whole genome shotgun (WGS) entry which is preliminary data.</text>
</comment>
<feature type="region of interest" description="Disordered" evidence="3">
    <location>
        <begin position="40"/>
        <end position="64"/>
    </location>
</feature>
<reference evidence="5 6" key="1">
    <citation type="submission" date="2018-12" db="EMBL/GenBank/DDBJ databases">
        <title>Draft genome sequence of Embleya hyalina NBRC 13850T.</title>
        <authorList>
            <person name="Komaki H."/>
            <person name="Hosoyama A."/>
            <person name="Kimura A."/>
            <person name="Ichikawa N."/>
            <person name="Tamura T."/>
        </authorList>
    </citation>
    <scope>NUCLEOTIDE SEQUENCE [LARGE SCALE GENOMIC DNA]</scope>
    <source>
        <strain evidence="5 6">NBRC 13850</strain>
    </source>
</reference>
<dbReference type="PANTHER" id="PTHR47151">
    <property type="entry name" value="LEU/ILE/VAL-BINDING ABC TRANSPORTER SUBUNIT"/>
    <property type="match status" value="1"/>
</dbReference>
<dbReference type="CDD" id="cd06342">
    <property type="entry name" value="PBP1_ABC_LIVBP-like"/>
    <property type="match status" value="1"/>
</dbReference>
<feature type="domain" description="Leucine-binding protein" evidence="4">
    <location>
        <begin position="64"/>
        <end position="405"/>
    </location>
</feature>
<dbReference type="PANTHER" id="PTHR47151:SF2">
    <property type="entry name" value="AMINO ACID BINDING PROTEIN"/>
    <property type="match status" value="1"/>
</dbReference>
<evidence type="ECO:0000256" key="2">
    <source>
        <dbReference type="ARBA" id="ARBA00022729"/>
    </source>
</evidence>
<dbReference type="Gene3D" id="3.40.50.2300">
    <property type="match status" value="2"/>
</dbReference>
<evidence type="ECO:0000256" key="1">
    <source>
        <dbReference type="ARBA" id="ARBA00010062"/>
    </source>
</evidence>
<evidence type="ECO:0000259" key="4">
    <source>
        <dbReference type="Pfam" id="PF13458"/>
    </source>
</evidence>
<keyword evidence="6" id="KW-1185">Reference proteome</keyword>
<protein>
    <submittedName>
        <fullName evidence="5">Branched chain amino acid ABC transporter substrate-binding protein</fullName>
    </submittedName>
</protein>
<dbReference type="Pfam" id="PF13458">
    <property type="entry name" value="Peripla_BP_6"/>
    <property type="match status" value="1"/>
</dbReference>
<gene>
    <name evidence="5" type="ORF">EHYA_07189</name>
</gene>
<dbReference type="SUPFAM" id="SSF53822">
    <property type="entry name" value="Periplasmic binding protein-like I"/>
    <property type="match status" value="1"/>
</dbReference>
<accession>A0A401YXX9</accession>